<accession>A0ABW4GL20</accession>
<comment type="caution">
    <text evidence="1">The sequence shown here is derived from an EMBL/GenBank/DDBJ whole genome shotgun (WGS) entry which is preliminary data.</text>
</comment>
<organism evidence="1 2">
    <name type="scientific">Nonomuraea guangzhouensis</name>
    <dbReference type="NCBI Taxonomy" id="1291555"/>
    <lineage>
        <taxon>Bacteria</taxon>
        <taxon>Bacillati</taxon>
        <taxon>Actinomycetota</taxon>
        <taxon>Actinomycetes</taxon>
        <taxon>Streptosporangiales</taxon>
        <taxon>Streptosporangiaceae</taxon>
        <taxon>Nonomuraea</taxon>
    </lineage>
</organism>
<keyword evidence="2" id="KW-1185">Reference proteome</keyword>
<evidence type="ECO:0000313" key="1">
    <source>
        <dbReference type="EMBL" id="MFD1543485.1"/>
    </source>
</evidence>
<dbReference type="Proteomes" id="UP001597097">
    <property type="component" value="Unassembled WGS sequence"/>
</dbReference>
<reference evidence="2" key="1">
    <citation type="journal article" date="2019" name="Int. J. Syst. Evol. Microbiol.">
        <title>The Global Catalogue of Microorganisms (GCM) 10K type strain sequencing project: providing services to taxonomists for standard genome sequencing and annotation.</title>
        <authorList>
            <consortium name="The Broad Institute Genomics Platform"/>
            <consortium name="The Broad Institute Genome Sequencing Center for Infectious Disease"/>
            <person name="Wu L."/>
            <person name="Ma J."/>
        </authorList>
    </citation>
    <scope>NUCLEOTIDE SEQUENCE [LARGE SCALE GENOMIC DNA]</scope>
    <source>
        <strain evidence="2">CGMCC 1.15399</strain>
    </source>
</reference>
<dbReference type="EMBL" id="JBHUCM010000038">
    <property type="protein sequence ID" value="MFD1543485.1"/>
    <property type="molecule type" value="Genomic_DNA"/>
</dbReference>
<sequence length="25" mass="2746">MWSPDFRPLGSPVPLLVTGISVTLY</sequence>
<dbReference type="RefSeq" id="WP_372454913.1">
    <property type="nucleotide sequence ID" value="NZ_JAHKRM010000007.1"/>
</dbReference>
<gene>
    <name evidence="1" type="ORF">ACFSJ0_41030</name>
</gene>
<evidence type="ECO:0000313" key="2">
    <source>
        <dbReference type="Proteomes" id="UP001597097"/>
    </source>
</evidence>
<protein>
    <submittedName>
        <fullName evidence="1">Uncharacterized protein</fullName>
    </submittedName>
</protein>
<name>A0ABW4GL20_9ACTN</name>
<proteinExistence type="predicted"/>